<dbReference type="GO" id="GO:0003677">
    <property type="term" value="F:DNA binding"/>
    <property type="evidence" value="ECO:0007669"/>
    <property type="project" value="UniProtKB-KW"/>
</dbReference>
<dbReference type="InterPro" id="IPR036390">
    <property type="entry name" value="WH_DNA-bd_sf"/>
</dbReference>
<evidence type="ECO:0000256" key="1">
    <source>
        <dbReference type="ARBA" id="ARBA00023015"/>
    </source>
</evidence>
<feature type="domain" description="HTH arsR-type" evidence="4">
    <location>
        <begin position="1"/>
        <end position="89"/>
    </location>
</feature>
<gene>
    <name evidence="5" type="ORF">CBW42_07015</name>
</gene>
<proteinExistence type="predicted"/>
<keyword evidence="1" id="KW-0805">Transcription regulation</keyword>
<keyword evidence="3" id="KW-0804">Transcription</keyword>
<dbReference type="CDD" id="cd00090">
    <property type="entry name" value="HTH_ARSR"/>
    <property type="match status" value="1"/>
</dbReference>
<dbReference type="NCBIfam" id="NF033788">
    <property type="entry name" value="HTH_metalloreg"/>
    <property type="match status" value="1"/>
</dbReference>
<dbReference type="SUPFAM" id="SSF46785">
    <property type="entry name" value="Winged helix' DNA-binding domain"/>
    <property type="match status" value="1"/>
</dbReference>
<dbReference type="PROSITE" id="PS50987">
    <property type="entry name" value="HTH_ARSR_2"/>
    <property type="match status" value="1"/>
</dbReference>
<dbReference type="SMART" id="SM00418">
    <property type="entry name" value="HTH_ARSR"/>
    <property type="match status" value="1"/>
</dbReference>
<organism evidence="5 6">
    <name type="scientific">Butyricicoccus porcorum</name>
    <dbReference type="NCBI Taxonomy" id="1945634"/>
    <lineage>
        <taxon>Bacteria</taxon>
        <taxon>Bacillati</taxon>
        <taxon>Bacillota</taxon>
        <taxon>Clostridia</taxon>
        <taxon>Eubacteriales</taxon>
        <taxon>Butyricicoccaceae</taxon>
        <taxon>Butyricicoccus</taxon>
    </lineage>
</organism>
<keyword evidence="2" id="KW-0238">DNA-binding</keyword>
<dbReference type="GO" id="GO:0003700">
    <property type="term" value="F:DNA-binding transcription factor activity"/>
    <property type="evidence" value="ECO:0007669"/>
    <property type="project" value="InterPro"/>
</dbReference>
<dbReference type="Proteomes" id="UP000194903">
    <property type="component" value="Unassembled WGS sequence"/>
</dbReference>
<dbReference type="RefSeq" id="WP_087019119.1">
    <property type="nucleotide sequence ID" value="NZ_CP178353.1"/>
</dbReference>
<reference evidence="5 6" key="1">
    <citation type="submission" date="2017-05" db="EMBL/GenBank/DDBJ databases">
        <title>Butyricicoccus porcorum sp. nov. a butyrate-producing bacterium from the swine intestinal tract.</title>
        <authorList>
            <person name="Trachsel J."/>
            <person name="Humphrey S."/>
            <person name="Allen H.K."/>
        </authorList>
    </citation>
    <scope>NUCLEOTIDE SEQUENCE [LARGE SCALE GENOMIC DNA]</scope>
    <source>
        <strain evidence="5">BB10</strain>
    </source>
</reference>
<comment type="caution">
    <text evidence="5">The sequence shown here is derived from an EMBL/GenBank/DDBJ whole genome shotgun (WGS) entry which is preliminary data.</text>
</comment>
<accession>A0A252F469</accession>
<sequence>MSFQQTFKALSDPTRREILTLLKGGPMTAGEVVAHFDSTGATISHHLSILKDAGLVDASRRGKFIYYELNLSVLEEIMAWIAELQGGDPS</sequence>
<dbReference type="Pfam" id="PF01022">
    <property type="entry name" value="HTH_5"/>
    <property type="match status" value="1"/>
</dbReference>
<dbReference type="InterPro" id="IPR051081">
    <property type="entry name" value="HTH_MetalResp_TranReg"/>
</dbReference>
<evidence type="ECO:0000256" key="2">
    <source>
        <dbReference type="ARBA" id="ARBA00023125"/>
    </source>
</evidence>
<dbReference type="PANTHER" id="PTHR33154:SF33">
    <property type="entry name" value="TRANSCRIPTIONAL REPRESSOR SDPR"/>
    <property type="match status" value="1"/>
</dbReference>
<dbReference type="Gene3D" id="1.10.10.10">
    <property type="entry name" value="Winged helix-like DNA-binding domain superfamily/Winged helix DNA-binding domain"/>
    <property type="match status" value="1"/>
</dbReference>
<evidence type="ECO:0000259" key="4">
    <source>
        <dbReference type="PROSITE" id="PS50987"/>
    </source>
</evidence>
<dbReference type="AlphaFoldDB" id="A0A252F469"/>
<dbReference type="InterPro" id="IPR001845">
    <property type="entry name" value="HTH_ArsR_DNA-bd_dom"/>
</dbReference>
<protein>
    <submittedName>
        <fullName evidence="5">Transcriptional regulator</fullName>
    </submittedName>
</protein>
<evidence type="ECO:0000313" key="5">
    <source>
        <dbReference type="EMBL" id="OUM20573.1"/>
    </source>
</evidence>
<dbReference type="NCBIfam" id="NF033789">
    <property type="entry name" value="repress_SdpR"/>
    <property type="match status" value="1"/>
</dbReference>
<evidence type="ECO:0000313" key="6">
    <source>
        <dbReference type="Proteomes" id="UP000194903"/>
    </source>
</evidence>
<evidence type="ECO:0000256" key="3">
    <source>
        <dbReference type="ARBA" id="ARBA00023163"/>
    </source>
</evidence>
<name>A0A252F469_9FIRM</name>
<dbReference type="PRINTS" id="PR00778">
    <property type="entry name" value="HTHARSR"/>
</dbReference>
<dbReference type="InterPro" id="IPR047796">
    <property type="entry name" value="SdpR-like_repress"/>
</dbReference>
<dbReference type="PANTHER" id="PTHR33154">
    <property type="entry name" value="TRANSCRIPTIONAL REGULATOR, ARSR FAMILY"/>
    <property type="match status" value="1"/>
</dbReference>
<dbReference type="EMBL" id="NHOC01000005">
    <property type="protein sequence ID" value="OUM20573.1"/>
    <property type="molecule type" value="Genomic_DNA"/>
</dbReference>
<dbReference type="InterPro" id="IPR036388">
    <property type="entry name" value="WH-like_DNA-bd_sf"/>
</dbReference>
<dbReference type="OrthoDB" id="9799175at2"/>
<dbReference type="InterPro" id="IPR011991">
    <property type="entry name" value="ArsR-like_HTH"/>
</dbReference>
<keyword evidence="6" id="KW-1185">Reference proteome</keyword>